<name>A0AAV3XKK1_9CYAN</name>
<evidence type="ECO:0000313" key="2">
    <source>
        <dbReference type="Proteomes" id="UP001050975"/>
    </source>
</evidence>
<organism evidence="1 2">
    <name type="scientific">Microseira wollei NIES-4236</name>
    <dbReference type="NCBI Taxonomy" id="2530354"/>
    <lineage>
        <taxon>Bacteria</taxon>
        <taxon>Bacillati</taxon>
        <taxon>Cyanobacteriota</taxon>
        <taxon>Cyanophyceae</taxon>
        <taxon>Oscillatoriophycideae</taxon>
        <taxon>Aerosakkonematales</taxon>
        <taxon>Aerosakkonemataceae</taxon>
        <taxon>Microseira</taxon>
    </lineage>
</organism>
<accession>A0AAV3XKK1</accession>
<reference evidence="1" key="1">
    <citation type="submission" date="2019-10" db="EMBL/GenBank/DDBJ databases">
        <title>Draft genome sequece of Microseira wollei NIES-4236.</title>
        <authorList>
            <person name="Yamaguchi H."/>
            <person name="Suzuki S."/>
            <person name="Kawachi M."/>
        </authorList>
    </citation>
    <scope>NUCLEOTIDE SEQUENCE</scope>
    <source>
        <strain evidence="1">NIES-4236</strain>
    </source>
</reference>
<evidence type="ECO:0000313" key="1">
    <source>
        <dbReference type="EMBL" id="GET42111.1"/>
    </source>
</evidence>
<sequence>MVSNSDDSRSGDRENLPLESAIALQCLSDDLAYIVECLQTLQELNQLVSTCSNFLVEDDSSHNLSIRHFYLLFDMYISHSEMYRDAIQDSVTQLQRTLEKSGG</sequence>
<protein>
    <submittedName>
        <fullName evidence="1">Uncharacterized protein</fullName>
    </submittedName>
</protein>
<dbReference type="EMBL" id="BLAY01000148">
    <property type="protein sequence ID" value="GET42111.1"/>
    <property type="molecule type" value="Genomic_DNA"/>
</dbReference>
<dbReference type="AlphaFoldDB" id="A0AAV3XKK1"/>
<keyword evidence="2" id="KW-1185">Reference proteome</keyword>
<comment type="caution">
    <text evidence="1">The sequence shown here is derived from an EMBL/GenBank/DDBJ whole genome shotgun (WGS) entry which is preliminary data.</text>
</comment>
<proteinExistence type="predicted"/>
<dbReference type="RefSeq" id="WP_226589153.1">
    <property type="nucleotide sequence ID" value="NZ_BLAY01000148.1"/>
</dbReference>
<dbReference type="Proteomes" id="UP001050975">
    <property type="component" value="Unassembled WGS sequence"/>
</dbReference>
<gene>
    <name evidence="1" type="ORF">MiSe_69250</name>
</gene>